<dbReference type="InterPro" id="IPR050194">
    <property type="entry name" value="Glycosyltransferase_grp1"/>
</dbReference>
<dbReference type="InterPro" id="IPR028098">
    <property type="entry name" value="Glyco_trans_4-like_N"/>
</dbReference>
<dbReference type="EMBL" id="JBHSGG010000029">
    <property type="protein sequence ID" value="MFC4728559.1"/>
    <property type="molecule type" value="Genomic_DNA"/>
</dbReference>
<sequence>MRVQRVMMSADAVGGVWTYALELARGLAEEGVETLLAVLGPAPGPQQRAEASAIPGLRLRHGDFPLEWMHDAMPAQDAAGAWLLALARDFAPDVVHLNHYCHGHLDWPAPALVVAHSCVFSWHAHVRGRPPGPEWQAYRDGVTRGLRGAALVVAPTRAMLADAERHYGPFRAGRVVHNGRRAEDFPPRPKRALVLSAGRLWDEAKNVGALAVAGHSLPWPVHVAGEARHPEGGVAGFDGLHPLGRLDAARMAAAYGEAAIYALPARYEPFGLSALEAALAGCALVLGDIPSLRELWDGAATFVPPDDPDAIAAALHALVEDAPERERRAALARARAATYSSARTTAAYLDAYSRLIHANHEATACTS</sequence>
<dbReference type="Gene3D" id="3.40.50.2000">
    <property type="entry name" value="Glycogen Phosphorylase B"/>
    <property type="match status" value="2"/>
</dbReference>
<dbReference type="GO" id="GO:0016757">
    <property type="term" value="F:glycosyltransferase activity"/>
    <property type="evidence" value="ECO:0007669"/>
    <property type="project" value="UniProtKB-KW"/>
</dbReference>
<organism evidence="2 3">
    <name type="scientific">Coralloluteibacterium thermophilum</name>
    <dbReference type="NCBI Taxonomy" id="2707049"/>
    <lineage>
        <taxon>Bacteria</taxon>
        <taxon>Pseudomonadati</taxon>
        <taxon>Pseudomonadota</taxon>
        <taxon>Gammaproteobacteria</taxon>
        <taxon>Lysobacterales</taxon>
        <taxon>Lysobacteraceae</taxon>
        <taxon>Coralloluteibacterium</taxon>
    </lineage>
</organism>
<proteinExistence type="predicted"/>
<accession>A0ABV9NMA9</accession>
<dbReference type="Pfam" id="PF13439">
    <property type="entry name" value="Glyco_transf_4"/>
    <property type="match status" value="1"/>
</dbReference>
<keyword evidence="3" id="KW-1185">Reference proteome</keyword>
<dbReference type="SUPFAM" id="SSF53756">
    <property type="entry name" value="UDP-Glycosyltransferase/glycogen phosphorylase"/>
    <property type="match status" value="1"/>
</dbReference>
<feature type="domain" description="Glycosyltransferase subfamily 4-like N-terminal" evidence="1">
    <location>
        <begin position="13"/>
        <end position="179"/>
    </location>
</feature>
<evidence type="ECO:0000313" key="3">
    <source>
        <dbReference type="Proteomes" id="UP001595892"/>
    </source>
</evidence>
<evidence type="ECO:0000313" key="2">
    <source>
        <dbReference type="EMBL" id="MFC4728559.1"/>
    </source>
</evidence>
<dbReference type="Proteomes" id="UP001595892">
    <property type="component" value="Unassembled WGS sequence"/>
</dbReference>
<dbReference type="RefSeq" id="WP_377004588.1">
    <property type="nucleotide sequence ID" value="NZ_JBHSGG010000029.1"/>
</dbReference>
<dbReference type="PANTHER" id="PTHR45947:SF3">
    <property type="entry name" value="SULFOQUINOVOSYL TRANSFERASE SQD2"/>
    <property type="match status" value="1"/>
</dbReference>
<name>A0ABV9NMA9_9GAMM</name>
<dbReference type="PANTHER" id="PTHR45947">
    <property type="entry name" value="SULFOQUINOVOSYL TRANSFERASE SQD2"/>
    <property type="match status" value="1"/>
</dbReference>
<reference evidence="3" key="1">
    <citation type="journal article" date="2019" name="Int. J. Syst. Evol. Microbiol.">
        <title>The Global Catalogue of Microorganisms (GCM) 10K type strain sequencing project: providing services to taxonomists for standard genome sequencing and annotation.</title>
        <authorList>
            <consortium name="The Broad Institute Genomics Platform"/>
            <consortium name="The Broad Institute Genome Sequencing Center for Infectious Disease"/>
            <person name="Wu L."/>
            <person name="Ma J."/>
        </authorList>
    </citation>
    <scope>NUCLEOTIDE SEQUENCE [LARGE SCALE GENOMIC DNA]</scope>
    <source>
        <strain evidence="3">CGMCC 1.13574</strain>
    </source>
</reference>
<gene>
    <name evidence="2" type="ORF">ACFO3Q_10305</name>
</gene>
<evidence type="ECO:0000259" key="1">
    <source>
        <dbReference type="Pfam" id="PF13439"/>
    </source>
</evidence>
<keyword evidence="2" id="KW-0808">Transferase</keyword>
<dbReference type="EC" id="2.4.-.-" evidence="2"/>
<protein>
    <submittedName>
        <fullName evidence="2">Glycosyltransferase family 4 protein</fullName>
        <ecNumber evidence="2">2.4.-.-</ecNumber>
    </submittedName>
</protein>
<dbReference type="CDD" id="cd03801">
    <property type="entry name" value="GT4_PimA-like"/>
    <property type="match status" value="1"/>
</dbReference>
<comment type="caution">
    <text evidence="2">The sequence shown here is derived from an EMBL/GenBank/DDBJ whole genome shotgun (WGS) entry which is preliminary data.</text>
</comment>
<dbReference type="Pfam" id="PF13692">
    <property type="entry name" value="Glyco_trans_1_4"/>
    <property type="match status" value="1"/>
</dbReference>
<keyword evidence="2" id="KW-0328">Glycosyltransferase</keyword>